<sequence length="169" mass="17691">MHRQVFRGLALTIVPTLAALGGCTPPAAPPPAAIIDTAKIADAVKGDVGQLVTTFNAHDAAMTVAHDAPDYVGMFHGAPNVVGPEQDLAVTKRQVSDPAAKVAVSDEVVDVAKSGEMAVYRATYAFTFTDPKSKAVVTEPGNWILGYKVQADGTWKMAWSVVSNTGDAR</sequence>
<keyword evidence="1" id="KW-0732">Signal</keyword>
<comment type="caution">
    <text evidence="2">The sequence shown here is derived from an EMBL/GenBank/DDBJ whole genome shotgun (WGS) entry which is preliminary data.</text>
</comment>
<proteinExistence type="predicted"/>
<feature type="signal peptide" evidence="1">
    <location>
        <begin position="1"/>
        <end position="18"/>
    </location>
</feature>
<dbReference type="RefSeq" id="WP_379539223.1">
    <property type="nucleotide sequence ID" value="NZ_JBHSDR010000006.1"/>
</dbReference>
<evidence type="ECO:0000313" key="3">
    <source>
        <dbReference type="Proteomes" id="UP001595828"/>
    </source>
</evidence>
<dbReference type="Gene3D" id="3.10.450.50">
    <property type="match status" value="1"/>
</dbReference>
<dbReference type="Proteomes" id="UP001595828">
    <property type="component" value="Unassembled WGS sequence"/>
</dbReference>
<accession>A0ABV8RQU2</accession>
<dbReference type="SUPFAM" id="SSF54427">
    <property type="entry name" value="NTF2-like"/>
    <property type="match status" value="1"/>
</dbReference>
<evidence type="ECO:0000256" key="1">
    <source>
        <dbReference type="SAM" id="SignalP"/>
    </source>
</evidence>
<feature type="chain" id="PRO_5047185267" evidence="1">
    <location>
        <begin position="19"/>
        <end position="169"/>
    </location>
</feature>
<dbReference type="EMBL" id="JBHSDR010000006">
    <property type="protein sequence ID" value="MFC4295758.1"/>
    <property type="molecule type" value="Genomic_DNA"/>
</dbReference>
<evidence type="ECO:0000313" key="2">
    <source>
        <dbReference type="EMBL" id="MFC4295758.1"/>
    </source>
</evidence>
<keyword evidence="3" id="KW-1185">Reference proteome</keyword>
<gene>
    <name evidence="2" type="ORF">ACFO0A_11900</name>
</gene>
<reference evidence="3" key="1">
    <citation type="journal article" date="2019" name="Int. J. Syst. Evol. Microbiol.">
        <title>The Global Catalogue of Microorganisms (GCM) 10K type strain sequencing project: providing services to taxonomists for standard genome sequencing and annotation.</title>
        <authorList>
            <consortium name="The Broad Institute Genomics Platform"/>
            <consortium name="The Broad Institute Genome Sequencing Center for Infectious Disease"/>
            <person name="Wu L."/>
            <person name="Ma J."/>
        </authorList>
    </citation>
    <scope>NUCLEOTIDE SEQUENCE [LARGE SCALE GENOMIC DNA]</scope>
    <source>
        <strain evidence="3">CGMCC 1.12989</strain>
    </source>
</reference>
<organism evidence="2 3">
    <name type="scientific">Novosphingobium tardum</name>
    <dbReference type="NCBI Taxonomy" id="1538021"/>
    <lineage>
        <taxon>Bacteria</taxon>
        <taxon>Pseudomonadati</taxon>
        <taxon>Pseudomonadota</taxon>
        <taxon>Alphaproteobacteria</taxon>
        <taxon>Sphingomonadales</taxon>
        <taxon>Sphingomonadaceae</taxon>
        <taxon>Novosphingobium</taxon>
    </lineage>
</organism>
<dbReference type="PROSITE" id="PS51257">
    <property type="entry name" value="PROKAR_LIPOPROTEIN"/>
    <property type="match status" value="1"/>
</dbReference>
<name>A0ABV8RQU2_9SPHN</name>
<dbReference type="InterPro" id="IPR032710">
    <property type="entry name" value="NTF2-like_dom_sf"/>
</dbReference>
<protein>
    <submittedName>
        <fullName evidence="2">YybH family protein</fullName>
    </submittedName>
</protein>